<feature type="domain" description="DUF7101" evidence="4">
    <location>
        <begin position="368"/>
        <end position="462"/>
    </location>
</feature>
<dbReference type="Pfam" id="PF23391">
    <property type="entry name" value="DUF7100"/>
    <property type="match status" value="1"/>
</dbReference>
<organism evidence="5 6">
    <name type="scientific">Parachaetomium inaequale</name>
    <dbReference type="NCBI Taxonomy" id="2588326"/>
    <lineage>
        <taxon>Eukaryota</taxon>
        <taxon>Fungi</taxon>
        <taxon>Dikarya</taxon>
        <taxon>Ascomycota</taxon>
        <taxon>Pezizomycotina</taxon>
        <taxon>Sordariomycetes</taxon>
        <taxon>Sordariomycetidae</taxon>
        <taxon>Sordariales</taxon>
        <taxon>Chaetomiaceae</taxon>
        <taxon>Parachaetomium</taxon>
    </lineage>
</organism>
<dbReference type="Proteomes" id="UP001303115">
    <property type="component" value="Unassembled WGS sequence"/>
</dbReference>
<evidence type="ECO:0000256" key="1">
    <source>
        <dbReference type="SAM" id="MobiDB-lite"/>
    </source>
</evidence>
<dbReference type="Gene3D" id="2.130.10.10">
    <property type="entry name" value="YVTN repeat-like/Quinoprotein amine dehydrogenase"/>
    <property type="match status" value="1"/>
</dbReference>
<evidence type="ECO:0000259" key="2">
    <source>
        <dbReference type="Pfam" id="PF23388"/>
    </source>
</evidence>
<comment type="caution">
    <text evidence="5">The sequence shown here is derived from an EMBL/GenBank/DDBJ whole genome shotgun (WGS) entry which is preliminary data.</text>
</comment>
<evidence type="ECO:0000313" key="5">
    <source>
        <dbReference type="EMBL" id="KAK4041039.1"/>
    </source>
</evidence>
<keyword evidence="6" id="KW-1185">Reference proteome</keyword>
<feature type="domain" description="DUF7099" evidence="2">
    <location>
        <begin position="655"/>
        <end position="1020"/>
    </location>
</feature>
<dbReference type="SUPFAM" id="SSF50978">
    <property type="entry name" value="WD40 repeat-like"/>
    <property type="match status" value="1"/>
</dbReference>
<feature type="domain" description="DUF7100" evidence="3">
    <location>
        <begin position="7"/>
        <end position="356"/>
    </location>
</feature>
<evidence type="ECO:0000259" key="3">
    <source>
        <dbReference type="Pfam" id="PF23391"/>
    </source>
</evidence>
<accession>A0AAN6PL13</accession>
<dbReference type="InterPro" id="IPR036322">
    <property type="entry name" value="WD40_repeat_dom_sf"/>
</dbReference>
<feature type="region of interest" description="Disordered" evidence="1">
    <location>
        <begin position="504"/>
        <end position="571"/>
    </location>
</feature>
<feature type="compositionally biased region" description="Pro residues" evidence="1">
    <location>
        <begin position="539"/>
        <end position="548"/>
    </location>
</feature>
<evidence type="ECO:0008006" key="7">
    <source>
        <dbReference type="Google" id="ProtNLM"/>
    </source>
</evidence>
<name>A0AAN6PL13_9PEZI</name>
<gene>
    <name evidence="5" type="ORF">C8A01DRAFT_15198</name>
</gene>
<feature type="compositionally biased region" description="Basic and acidic residues" evidence="1">
    <location>
        <begin position="561"/>
        <end position="571"/>
    </location>
</feature>
<feature type="region of interest" description="Disordered" evidence="1">
    <location>
        <begin position="583"/>
        <end position="618"/>
    </location>
</feature>
<reference evidence="6" key="1">
    <citation type="journal article" date="2023" name="Mol. Phylogenet. Evol.">
        <title>Genome-scale phylogeny and comparative genomics of the fungal order Sordariales.</title>
        <authorList>
            <person name="Hensen N."/>
            <person name="Bonometti L."/>
            <person name="Westerberg I."/>
            <person name="Brannstrom I.O."/>
            <person name="Guillou S."/>
            <person name="Cros-Aarteil S."/>
            <person name="Calhoun S."/>
            <person name="Haridas S."/>
            <person name="Kuo A."/>
            <person name="Mondo S."/>
            <person name="Pangilinan J."/>
            <person name="Riley R."/>
            <person name="LaButti K."/>
            <person name="Andreopoulos B."/>
            <person name="Lipzen A."/>
            <person name="Chen C."/>
            <person name="Yan M."/>
            <person name="Daum C."/>
            <person name="Ng V."/>
            <person name="Clum A."/>
            <person name="Steindorff A."/>
            <person name="Ohm R.A."/>
            <person name="Martin F."/>
            <person name="Silar P."/>
            <person name="Natvig D.O."/>
            <person name="Lalanne C."/>
            <person name="Gautier V."/>
            <person name="Ament-Velasquez S.L."/>
            <person name="Kruys A."/>
            <person name="Hutchinson M.I."/>
            <person name="Powell A.J."/>
            <person name="Barry K."/>
            <person name="Miller A.N."/>
            <person name="Grigoriev I.V."/>
            <person name="Debuchy R."/>
            <person name="Gladieux P."/>
            <person name="Hiltunen Thoren M."/>
            <person name="Johannesson H."/>
        </authorList>
    </citation>
    <scope>NUCLEOTIDE SEQUENCE [LARGE SCALE GENOMIC DNA]</scope>
    <source>
        <strain evidence="6">CBS 284.82</strain>
    </source>
</reference>
<evidence type="ECO:0000259" key="4">
    <source>
        <dbReference type="Pfam" id="PF23392"/>
    </source>
</evidence>
<dbReference type="InterPro" id="IPR015943">
    <property type="entry name" value="WD40/YVTN_repeat-like_dom_sf"/>
</dbReference>
<dbReference type="AlphaFoldDB" id="A0AAN6PL13"/>
<dbReference type="EMBL" id="MU854365">
    <property type="protein sequence ID" value="KAK4041039.1"/>
    <property type="molecule type" value="Genomic_DNA"/>
</dbReference>
<dbReference type="Pfam" id="PF23388">
    <property type="entry name" value="DUF7099"/>
    <property type="match status" value="1"/>
</dbReference>
<dbReference type="InterPro" id="IPR055525">
    <property type="entry name" value="DUF7099"/>
</dbReference>
<proteinExistence type="predicted"/>
<evidence type="ECO:0000313" key="6">
    <source>
        <dbReference type="Proteomes" id="UP001303115"/>
    </source>
</evidence>
<protein>
    <recommendedName>
        <fullName evidence="7">WD40 repeat protein</fullName>
    </recommendedName>
</protein>
<dbReference type="InterPro" id="IPR055527">
    <property type="entry name" value="DUF7101"/>
</dbReference>
<sequence length="1042" mass="115435">MAASTPSSLFLRLANTWGLLALRSDVDDIVLELLGRFSLEKIYAGAADRDAYQHLVIALLAQLKAVFDLQRLTIPADNAHVGWYLGFLVSWEVALRSVEFVLQTVAEGRECLWEHRQLRDRYLAEFLLSALRVLALHPKAPANQRARDRRERFARVHGSLEQVFDSYPGPKSFLLGVCKEVTGQLHADPDTLALPPRLRSELPTLASELVRITHKSLPLLSLHLTAKLYPLPPCLQPASISELAPPNGFGSWLAQFLTLRDVSQYIVAASVQYAANRETRDVRLQASSARSRNAVLTALDNLRTPPHLSRVDMVAAFSTSFRIILPDTLDLSRRDVAGPRVDECELDALDGLCAKLKERQVIHRVSDREMVHNISQVVRNILLQDDPSGRFAPTRPGLYAVNCPRCHLTGASQLRSLGIQLPQDPSSAPEICLPPKARCVTCREAITLAREVPTARQTWELVEPLRPDAETINVERHLPTQFQLGPPKPETSGFFPPGYNNMLGVGGERSREPEAPAASYPVKPGLPSPMFGDMNSPGYPGPVSPQSPTPYQSSSIPLRSEPSRPDISVDQKRKALEETEHTLAHLDPSFLTDPPPFSRESPVLRRQTGADEAPSIHTPRTVPLVTSAEKGKSRWRLKFTGSKKAPVGASGDSSSLSSTALEAQKLEEISLSALVGAQKAHTRGKPSKNINVHLSHNSTLALFWTQLLIHVWDVGTSPPTMMRAILPESTCILAAVAKVHLAYIIGTRDQKLTLRVVNLMQPTATLVEYRIPSSLWCKSIAIDRQENYVVVGFENATVRFFNARTIEQPREDRLHAIYHQDCRNCPSVDTLTFSNDGLVLLASTRSPKTGLIQTYSWRFPFHTFQEFTTCRYPVPLHESEDNGVSSASFRPGLDGEENLVCITTWTQSGTPVLIQPQDGYRSEIRTDVAGRHSKLGNRIQCAAFSPSGKELVMVNDKGHVFQVSNLNSSPMDVRRIASSKELTAKSDSFAMSFMNLSDEEYVVLAWADSSRATGWIRKVPSVSRVRCPVLFSIPTFSLDTCR</sequence>
<dbReference type="Pfam" id="PF23392">
    <property type="entry name" value="DUF7101"/>
    <property type="match status" value="1"/>
</dbReference>
<dbReference type="InterPro" id="IPR055526">
    <property type="entry name" value="DUF7100"/>
</dbReference>